<evidence type="ECO:0000256" key="2">
    <source>
        <dbReference type="ARBA" id="ARBA00022475"/>
    </source>
</evidence>
<dbReference type="PANTHER" id="PTHR30606:SF10">
    <property type="entry name" value="PHOSPHATIDYLINOSITOL MANNOSIDE ACYLTRANSFERASE"/>
    <property type="match status" value="1"/>
</dbReference>
<evidence type="ECO:0000256" key="6">
    <source>
        <dbReference type="ARBA" id="ARBA00023315"/>
    </source>
</evidence>
<dbReference type="Proteomes" id="UP000249185">
    <property type="component" value="Unassembled WGS sequence"/>
</dbReference>
<sequence>MAGPKPRWASYLAYLPQAALLGVFRALPAGPRGRLASRVGRFAVNQVPRLRNRIEGNLRLIFPERDAAWRHAVRQGVGDNFGRTIIETMTMRDFQRQASWTEPEGPGWQAMLDSLAAGKGVFLVSGHFGQWEAVRGLLLSRGIETGGVFRPIKNPYLNADYTACLEAGGKPMVDRDNAGMRAMIRHIRGGGIMSILMDQYTKRGHEIDFLGHPAPSGTMIAELAVKYDLPMIPAYGTRQPDGRIRITFEAPIPRGTAVEMTEAAAASLGARVRATPGQYFWLHRRWVKVFPDQAGA</sequence>
<comment type="caution">
    <text evidence="7">The sequence shown here is derived from an EMBL/GenBank/DDBJ whole genome shotgun (WGS) entry which is preliminary data.</text>
</comment>
<dbReference type="EMBL" id="QFPW01000004">
    <property type="protein sequence ID" value="PZQ50339.1"/>
    <property type="molecule type" value="Genomic_DNA"/>
</dbReference>
<dbReference type="GO" id="GO:0016746">
    <property type="term" value="F:acyltransferase activity"/>
    <property type="evidence" value="ECO:0007669"/>
    <property type="project" value="UniProtKB-KW"/>
</dbReference>
<dbReference type="AlphaFoldDB" id="A0A2W5NDL3"/>
<evidence type="ECO:0000313" key="8">
    <source>
        <dbReference type="Proteomes" id="UP000249185"/>
    </source>
</evidence>
<protein>
    <submittedName>
        <fullName evidence="7">Acyltransferase</fullName>
    </submittedName>
</protein>
<gene>
    <name evidence="7" type="ORF">DI556_07210</name>
</gene>
<name>A0A2W5NDL3_RHOSU</name>
<dbReference type="Pfam" id="PF03279">
    <property type="entry name" value="Lip_A_acyltrans"/>
    <property type="match status" value="1"/>
</dbReference>
<evidence type="ECO:0000256" key="1">
    <source>
        <dbReference type="ARBA" id="ARBA00004533"/>
    </source>
</evidence>
<keyword evidence="6 7" id="KW-0012">Acyltransferase</keyword>
<evidence type="ECO:0000256" key="3">
    <source>
        <dbReference type="ARBA" id="ARBA00022519"/>
    </source>
</evidence>
<keyword evidence="4 7" id="KW-0808">Transferase</keyword>
<dbReference type="GO" id="GO:0005886">
    <property type="term" value="C:plasma membrane"/>
    <property type="evidence" value="ECO:0007669"/>
    <property type="project" value="UniProtKB-SubCell"/>
</dbReference>
<keyword evidence="5" id="KW-0472">Membrane</keyword>
<dbReference type="InterPro" id="IPR004960">
    <property type="entry name" value="LipA_acyltrans"/>
</dbReference>
<keyword evidence="2" id="KW-1003">Cell membrane</keyword>
<evidence type="ECO:0000256" key="4">
    <source>
        <dbReference type="ARBA" id="ARBA00022679"/>
    </source>
</evidence>
<keyword evidence="3" id="KW-0997">Cell inner membrane</keyword>
<organism evidence="7 8">
    <name type="scientific">Rhodovulum sulfidophilum</name>
    <name type="common">Rhodobacter sulfidophilus</name>
    <dbReference type="NCBI Taxonomy" id="35806"/>
    <lineage>
        <taxon>Bacteria</taxon>
        <taxon>Pseudomonadati</taxon>
        <taxon>Pseudomonadota</taxon>
        <taxon>Alphaproteobacteria</taxon>
        <taxon>Rhodobacterales</taxon>
        <taxon>Paracoccaceae</taxon>
        <taxon>Rhodovulum</taxon>
    </lineage>
</organism>
<dbReference type="CDD" id="cd07984">
    <property type="entry name" value="LPLAT_LABLAT-like"/>
    <property type="match status" value="1"/>
</dbReference>
<proteinExistence type="predicted"/>
<evidence type="ECO:0000313" key="7">
    <source>
        <dbReference type="EMBL" id="PZQ50339.1"/>
    </source>
</evidence>
<evidence type="ECO:0000256" key="5">
    <source>
        <dbReference type="ARBA" id="ARBA00023136"/>
    </source>
</evidence>
<comment type="subcellular location">
    <subcellularLocation>
        <location evidence="1">Cell inner membrane</location>
    </subcellularLocation>
</comment>
<dbReference type="PANTHER" id="PTHR30606">
    <property type="entry name" value="LIPID A BIOSYNTHESIS LAUROYL ACYLTRANSFERASE"/>
    <property type="match status" value="1"/>
</dbReference>
<accession>A0A2W5NDL3</accession>
<dbReference type="GO" id="GO:0009247">
    <property type="term" value="P:glycolipid biosynthetic process"/>
    <property type="evidence" value="ECO:0007669"/>
    <property type="project" value="UniProtKB-ARBA"/>
</dbReference>
<reference evidence="7 8" key="1">
    <citation type="submission" date="2017-08" db="EMBL/GenBank/DDBJ databases">
        <title>Infants hospitalized years apart are colonized by the same room-sourced microbial strains.</title>
        <authorList>
            <person name="Brooks B."/>
            <person name="Olm M.R."/>
            <person name="Firek B.A."/>
            <person name="Baker R."/>
            <person name="Thomas B.C."/>
            <person name="Morowitz M.J."/>
            <person name="Banfield J.F."/>
        </authorList>
    </citation>
    <scope>NUCLEOTIDE SEQUENCE [LARGE SCALE GENOMIC DNA]</scope>
    <source>
        <strain evidence="7">S2_005_002_R2_34</strain>
    </source>
</reference>